<dbReference type="Proteomes" id="UP000541857">
    <property type="component" value="Unassembled WGS sequence"/>
</dbReference>
<dbReference type="AlphaFoldDB" id="A0A7W2R5C4"/>
<feature type="active site" evidence="9">
    <location>
        <position position="268"/>
    </location>
</feature>
<dbReference type="SUPFAM" id="SSF56349">
    <property type="entry name" value="DNA breaking-rejoining enzymes"/>
    <property type="match status" value="1"/>
</dbReference>
<dbReference type="GO" id="GO:0009037">
    <property type="term" value="F:tyrosine-based site-specific recombinase activity"/>
    <property type="evidence" value="ECO:0007669"/>
    <property type="project" value="UniProtKB-UniRule"/>
</dbReference>
<dbReference type="PANTHER" id="PTHR30349">
    <property type="entry name" value="PHAGE INTEGRASE-RELATED"/>
    <property type="match status" value="1"/>
</dbReference>
<evidence type="ECO:0000256" key="8">
    <source>
        <dbReference type="ARBA" id="ARBA00023306"/>
    </source>
</evidence>
<comment type="subcellular location">
    <subcellularLocation>
        <location evidence="1 9">Cytoplasm</location>
    </subcellularLocation>
</comment>
<dbReference type="Gene3D" id="1.10.443.10">
    <property type="entry name" value="Intergrase catalytic core"/>
    <property type="match status" value="1"/>
</dbReference>
<dbReference type="Gene3D" id="1.10.150.130">
    <property type="match status" value="1"/>
</dbReference>
<dbReference type="GO" id="GO:0051301">
    <property type="term" value="P:cell division"/>
    <property type="evidence" value="ECO:0007669"/>
    <property type="project" value="UniProtKB-KW"/>
</dbReference>
<feature type="active site" evidence="9">
    <location>
        <position position="245"/>
    </location>
</feature>
<comment type="subunit">
    <text evidence="9">Forms a cyclic heterotetrameric complex composed of two molecules of XerC and two molecules of XerD.</text>
</comment>
<keyword evidence="7 9" id="KW-0233">DNA recombination</keyword>
<evidence type="ECO:0000259" key="11">
    <source>
        <dbReference type="PROSITE" id="PS51900"/>
    </source>
</evidence>
<dbReference type="Pfam" id="PF02899">
    <property type="entry name" value="Phage_int_SAM_1"/>
    <property type="match status" value="1"/>
</dbReference>
<dbReference type="GO" id="GO:0007059">
    <property type="term" value="P:chromosome segregation"/>
    <property type="evidence" value="ECO:0007669"/>
    <property type="project" value="UniProtKB-UniRule"/>
</dbReference>
<keyword evidence="2 9" id="KW-0963">Cytoplasm</keyword>
<comment type="caution">
    <text evidence="12">The sequence shown here is derived from an EMBL/GenBank/DDBJ whole genome shotgun (WGS) entry which is preliminary data.</text>
</comment>
<sequence length="300" mass="34839">MKSQFKSFTDYLLHEKKYSKLTVRAYLTDLEGFSGCMKEFYGSSAIQDVNYSQIRSWIVFLVEQDLSNRSINRKISSLNSYFKFLIKTETIKANPLSKHKALKTTKKIQIPFSTKEMEEVIQILENETDFEGVRNRLIIELFYATGMRRIELIQIKLKDLDLNNKSLKILGKRNKERFVPLIDSVVTAANNYLKLRNELQTIEDREYLFLTKKGLKIYETLVYRIINEYFSLASNKVKKSPHILRHSFATHLLNQGADLNAVKELLGHSSLAATQVYTHNSISELKKVYANAHPRSKNNN</sequence>
<dbReference type="InterPro" id="IPR023009">
    <property type="entry name" value="Tyrosine_recombinase_XerC/XerD"/>
</dbReference>
<dbReference type="GO" id="GO:0006313">
    <property type="term" value="P:DNA transposition"/>
    <property type="evidence" value="ECO:0007669"/>
    <property type="project" value="UniProtKB-UniRule"/>
</dbReference>
<evidence type="ECO:0000256" key="6">
    <source>
        <dbReference type="ARBA" id="ARBA00023125"/>
    </source>
</evidence>
<organism evidence="12 13">
    <name type="scientific">Gelidibacter maritimus</name>
    <dbReference type="NCBI Taxonomy" id="2761487"/>
    <lineage>
        <taxon>Bacteria</taxon>
        <taxon>Pseudomonadati</taxon>
        <taxon>Bacteroidota</taxon>
        <taxon>Flavobacteriia</taxon>
        <taxon>Flavobacteriales</taxon>
        <taxon>Flavobacteriaceae</taxon>
        <taxon>Gelidibacter</taxon>
    </lineage>
</organism>
<comment type="similarity">
    <text evidence="9">Belongs to the 'phage' integrase family. XerC subfamily.</text>
</comment>
<evidence type="ECO:0000259" key="10">
    <source>
        <dbReference type="PROSITE" id="PS51898"/>
    </source>
</evidence>
<dbReference type="GO" id="GO:0003677">
    <property type="term" value="F:DNA binding"/>
    <property type="evidence" value="ECO:0007669"/>
    <property type="project" value="UniProtKB-UniRule"/>
</dbReference>
<dbReference type="InterPro" id="IPR004107">
    <property type="entry name" value="Integrase_SAM-like_N"/>
</dbReference>
<evidence type="ECO:0000256" key="1">
    <source>
        <dbReference type="ARBA" id="ARBA00004496"/>
    </source>
</evidence>
<proteinExistence type="inferred from homology"/>
<name>A0A7W2R5C4_9FLAO</name>
<dbReference type="InterPro" id="IPR013762">
    <property type="entry name" value="Integrase-like_cat_sf"/>
</dbReference>
<feature type="active site" description="O-(3'-phospho-DNA)-tyrosine intermediate" evidence="9">
    <location>
        <position position="277"/>
    </location>
</feature>
<evidence type="ECO:0000256" key="9">
    <source>
        <dbReference type="HAMAP-Rule" id="MF_01808"/>
    </source>
</evidence>
<dbReference type="GO" id="GO:0005737">
    <property type="term" value="C:cytoplasm"/>
    <property type="evidence" value="ECO:0007669"/>
    <property type="project" value="UniProtKB-SubCell"/>
</dbReference>
<comment type="function">
    <text evidence="9">Site-specific tyrosine recombinase, which acts by catalyzing the cutting and rejoining of the recombining DNA molecules. The XerC-XerD complex is essential to convert dimers of the bacterial chromosome into monomers to permit their segregation at cell division. It also contributes to the segregational stability of plasmids.</text>
</comment>
<evidence type="ECO:0000256" key="3">
    <source>
        <dbReference type="ARBA" id="ARBA00022618"/>
    </source>
</evidence>
<dbReference type="InterPro" id="IPR011010">
    <property type="entry name" value="DNA_brk_join_enz"/>
</dbReference>
<keyword evidence="5 9" id="KW-0229">DNA integration</keyword>
<dbReference type="EMBL" id="JACGLT010000013">
    <property type="protein sequence ID" value="MBA6153955.1"/>
    <property type="molecule type" value="Genomic_DNA"/>
</dbReference>
<dbReference type="PROSITE" id="PS51900">
    <property type="entry name" value="CB"/>
    <property type="match status" value="1"/>
</dbReference>
<keyword evidence="8 9" id="KW-0131">Cell cycle</keyword>
<feature type="domain" description="Tyr recombinase" evidence="10">
    <location>
        <begin position="107"/>
        <end position="290"/>
    </location>
</feature>
<accession>A0A7W2R5C4</accession>
<evidence type="ECO:0000256" key="7">
    <source>
        <dbReference type="ARBA" id="ARBA00023172"/>
    </source>
</evidence>
<keyword evidence="3 9" id="KW-0132">Cell division</keyword>
<dbReference type="HAMAP" id="MF_01808">
    <property type="entry name" value="Recomb_XerC_XerD"/>
    <property type="match status" value="1"/>
</dbReference>
<evidence type="ECO:0000313" key="13">
    <source>
        <dbReference type="Proteomes" id="UP000541857"/>
    </source>
</evidence>
<reference evidence="12 13" key="1">
    <citation type="submission" date="2020-07" db="EMBL/GenBank/DDBJ databases">
        <title>Bacterium isolated from marine sediment.</title>
        <authorList>
            <person name="Shang D."/>
        </authorList>
    </citation>
    <scope>NUCLEOTIDE SEQUENCE [LARGE SCALE GENOMIC DNA]</scope>
    <source>
        <strain evidence="12 13">F6074</strain>
    </source>
</reference>
<protein>
    <recommendedName>
        <fullName evidence="9">Tyrosine recombinase XerC</fullName>
    </recommendedName>
</protein>
<dbReference type="InterPro" id="IPR050090">
    <property type="entry name" value="Tyrosine_recombinase_XerCD"/>
</dbReference>
<dbReference type="PROSITE" id="PS51898">
    <property type="entry name" value="TYR_RECOMBINASE"/>
    <property type="match status" value="1"/>
</dbReference>
<dbReference type="InterPro" id="IPR002104">
    <property type="entry name" value="Integrase_catalytic"/>
</dbReference>
<feature type="domain" description="Core-binding (CB)" evidence="11">
    <location>
        <begin position="1"/>
        <end position="86"/>
    </location>
</feature>
<feature type="active site" evidence="9">
    <location>
        <position position="242"/>
    </location>
</feature>
<keyword evidence="4 9" id="KW-0159">Chromosome partition</keyword>
<dbReference type="InterPro" id="IPR010998">
    <property type="entry name" value="Integrase_recombinase_N"/>
</dbReference>
<evidence type="ECO:0000256" key="2">
    <source>
        <dbReference type="ARBA" id="ARBA00022490"/>
    </source>
</evidence>
<dbReference type="RefSeq" id="WP_182206242.1">
    <property type="nucleotide sequence ID" value="NZ_JACGLT010000013.1"/>
</dbReference>
<evidence type="ECO:0000313" key="12">
    <source>
        <dbReference type="EMBL" id="MBA6153955.1"/>
    </source>
</evidence>
<feature type="active site" evidence="9">
    <location>
        <position position="148"/>
    </location>
</feature>
<keyword evidence="13" id="KW-1185">Reference proteome</keyword>
<feature type="active site" evidence="9">
    <location>
        <position position="172"/>
    </location>
</feature>
<dbReference type="PANTHER" id="PTHR30349:SF77">
    <property type="entry name" value="TYROSINE RECOMBINASE XERC"/>
    <property type="match status" value="1"/>
</dbReference>
<dbReference type="Pfam" id="PF00589">
    <property type="entry name" value="Phage_integrase"/>
    <property type="match status" value="1"/>
</dbReference>
<gene>
    <name evidence="9" type="primary">xerC</name>
    <name evidence="12" type="ORF">H3Z82_14570</name>
</gene>
<keyword evidence="6 9" id="KW-0238">DNA-binding</keyword>
<evidence type="ECO:0000256" key="4">
    <source>
        <dbReference type="ARBA" id="ARBA00022829"/>
    </source>
</evidence>
<dbReference type="InterPro" id="IPR044068">
    <property type="entry name" value="CB"/>
</dbReference>
<evidence type="ECO:0000256" key="5">
    <source>
        <dbReference type="ARBA" id="ARBA00022908"/>
    </source>
</evidence>